<reference evidence="3 4" key="1">
    <citation type="submission" date="2020-07" db="EMBL/GenBank/DDBJ databases">
        <title>Comparative genomics of pyrophilous fungi reveals a link between fire events and developmental genes.</title>
        <authorList>
            <consortium name="DOE Joint Genome Institute"/>
            <person name="Steindorff A.S."/>
            <person name="Carver A."/>
            <person name="Calhoun S."/>
            <person name="Stillman K."/>
            <person name="Liu H."/>
            <person name="Lipzen A."/>
            <person name="Pangilinan J."/>
            <person name="Labutti K."/>
            <person name="Bruns T.D."/>
            <person name="Grigoriev I.V."/>
        </authorList>
    </citation>
    <scope>NUCLEOTIDE SEQUENCE [LARGE SCALE GENOMIC DNA]</scope>
    <source>
        <strain evidence="3 4">CBS 144469</strain>
    </source>
</reference>
<dbReference type="InterPro" id="IPR057678">
    <property type="entry name" value="DUF7918"/>
</dbReference>
<evidence type="ECO:0000256" key="1">
    <source>
        <dbReference type="SAM" id="MobiDB-lite"/>
    </source>
</evidence>
<evidence type="ECO:0000259" key="2">
    <source>
        <dbReference type="Pfam" id="PF25534"/>
    </source>
</evidence>
<dbReference type="AlphaFoldDB" id="A0A8H6HZX9"/>
<dbReference type="OrthoDB" id="3364132at2759"/>
<name>A0A8H6HZX9_9AGAR</name>
<sequence>MPELADISIWVEMEGARLQEYGIERDETANTVTCWIPCRAGKDFRFGAYALGGSRRVNYKLGFVLDGQKVHVSGKKHFLGSTKGGPGQERYYEGVKEDQLLRRLQFAKVTTTEDDSLQTGTVGLGELVVEVKTFKGISREVVPRATAPRGSRTLVNCVLHEQTKTGMVTNCIHQFGNYTYTELKSLGKVVFKYRNIDVLYAQGTAPRPGEPAPVHPRIPSPAPMDAAMPPLRNETPKIKQEDTDIADDGEIDSELRELEIRAAALEELVNVKARIAELKSKKRKRDPLDKGDTKPKPQRVKKETVVIDLT</sequence>
<dbReference type="EMBL" id="JACGCI010000030">
    <property type="protein sequence ID" value="KAF6755392.1"/>
    <property type="molecule type" value="Genomic_DNA"/>
</dbReference>
<dbReference type="Pfam" id="PF25534">
    <property type="entry name" value="DUF7918"/>
    <property type="match status" value="1"/>
</dbReference>
<feature type="domain" description="DUF7918" evidence="2">
    <location>
        <begin position="7"/>
        <end position="207"/>
    </location>
</feature>
<gene>
    <name evidence="3" type="ORF">DFP72DRAFT_896724</name>
</gene>
<evidence type="ECO:0000313" key="4">
    <source>
        <dbReference type="Proteomes" id="UP000521943"/>
    </source>
</evidence>
<feature type="region of interest" description="Disordered" evidence="1">
    <location>
        <begin position="279"/>
        <end position="310"/>
    </location>
</feature>
<feature type="compositionally biased region" description="Basic and acidic residues" evidence="1">
    <location>
        <begin position="286"/>
        <end position="310"/>
    </location>
</feature>
<proteinExistence type="predicted"/>
<protein>
    <recommendedName>
        <fullName evidence="2">DUF7918 domain-containing protein</fullName>
    </recommendedName>
</protein>
<organism evidence="3 4">
    <name type="scientific">Ephemerocybe angulata</name>
    <dbReference type="NCBI Taxonomy" id="980116"/>
    <lineage>
        <taxon>Eukaryota</taxon>
        <taxon>Fungi</taxon>
        <taxon>Dikarya</taxon>
        <taxon>Basidiomycota</taxon>
        <taxon>Agaricomycotina</taxon>
        <taxon>Agaricomycetes</taxon>
        <taxon>Agaricomycetidae</taxon>
        <taxon>Agaricales</taxon>
        <taxon>Agaricineae</taxon>
        <taxon>Psathyrellaceae</taxon>
        <taxon>Ephemerocybe</taxon>
    </lineage>
</organism>
<dbReference type="Proteomes" id="UP000521943">
    <property type="component" value="Unassembled WGS sequence"/>
</dbReference>
<evidence type="ECO:0000313" key="3">
    <source>
        <dbReference type="EMBL" id="KAF6755392.1"/>
    </source>
</evidence>
<accession>A0A8H6HZX9</accession>
<comment type="caution">
    <text evidence="3">The sequence shown here is derived from an EMBL/GenBank/DDBJ whole genome shotgun (WGS) entry which is preliminary data.</text>
</comment>
<keyword evidence="4" id="KW-1185">Reference proteome</keyword>